<name>A0A427XQN9_9TREE</name>
<dbReference type="AlphaFoldDB" id="A0A427XQN9"/>
<feature type="region of interest" description="Disordered" evidence="1">
    <location>
        <begin position="168"/>
        <end position="214"/>
    </location>
</feature>
<sequence>MSLDDPPAFRSVNASLEHPDLAHELRAAVEGTTLSTQADTPSLLALLTKLTDGSCAAKLGQVKADDACASCRRTSVDCRAAVVVTDTGITVVTDCIQCIATSQPCDLRLMDVPAQPSSSTEVVLGTPRITPDRDTTTLEDDDADMSECAGSVTSETPRTVTIKIETVSTPQDKHTGSEEASPNIKSPIVKSPSNESLSNYNTPADTTTVTCRPLSPVRNTPAALTTVAAGAAAVDTGAAGAGTEAHQVRTSLITSWRFNVAFYGRMAVRYHDKEWAKRAEAWHWDFVVPATKVRVDVSCARITRADSRAQGKEVGRAAREKRKRTRKLVGLKWRGLKQGGCM</sequence>
<accession>A0A427XQN9</accession>
<evidence type="ECO:0000256" key="1">
    <source>
        <dbReference type="SAM" id="MobiDB-lite"/>
    </source>
</evidence>
<dbReference type="RefSeq" id="XP_028475921.1">
    <property type="nucleotide sequence ID" value="XM_028623947.1"/>
</dbReference>
<keyword evidence="3" id="KW-1185">Reference proteome</keyword>
<dbReference type="GeneID" id="39593182"/>
<feature type="region of interest" description="Disordered" evidence="1">
    <location>
        <begin position="118"/>
        <end position="141"/>
    </location>
</feature>
<gene>
    <name evidence="2" type="ORF">EHS24_008639</name>
</gene>
<dbReference type="EMBL" id="RSCE01000007">
    <property type="protein sequence ID" value="RSH81202.1"/>
    <property type="molecule type" value="Genomic_DNA"/>
</dbReference>
<reference evidence="2 3" key="1">
    <citation type="submission" date="2018-11" db="EMBL/GenBank/DDBJ databases">
        <title>Genome sequence of Apiotrichum porosum DSM 27194.</title>
        <authorList>
            <person name="Aliyu H."/>
            <person name="Gorte O."/>
            <person name="Ochsenreither K."/>
        </authorList>
    </citation>
    <scope>NUCLEOTIDE SEQUENCE [LARGE SCALE GENOMIC DNA]</scope>
    <source>
        <strain evidence="2 3">DSM 27194</strain>
    </source>
</reference>
<comment type="caution">
    <text evidence="2">The sequence shown here is derived from an EMBL/GenBank/DDBJ whole genome shotgun (WGS) entry which is preliminary data.</text>
</comment>
<feature type="compositionally biased region" description="Polar residues" evidence="1">
    <location>
        <begin position="191"/>
        <end position="210"/>
    </location>
</feature>
<evidence type="ECO:0000313" key="2">
    <source>
        <dbReference type="EMBL" id="RSH81202.1"/>
    </source>
</evidence>
<protein>
    <submittedName>
        <fullName evidence="2">Uncharacterized protein</fullName>
    </submittedName>
</protein>
<proteinExistence type="predicted"/>
<dbReference type="Proteomes" id="UP000279236">
    <property type="component" value="Unassembled WGS sequence"/>
</dbReference>
<evidence type="ECO:0000313" key="3">
    <source>
        <dbReference type="Proteomes" id="UP000279236"/>
    </source>
</evidence>
<organism evidence="2 3">
    <name type="scientific">Apiotrichum porosum</name>
    <dbReference type="NCBI Taxonomy" id="105984"/>
    <lineage>
        <taxon>Eukaryota</taxon>
        <taxon>Fungi</taxon>
        <taxon>Dikarya</taxon>
        <taxon>Basidiomycota</taxon>
        <taxon>Agaricomycotina</taxon>
        <taxon>Tremellomycetes</taxon>
        <taxon>Trichosporonales</taxon>
        <taxon>Trichosporonaceae</taxon>
        <taxon>Apiotrichum</taxon>
    </lineage>
</organism>